<protein>
    <submittedName>
        <fullName evidence="8">YihY/virulence factor BrkB family protein</fullName>
    </submittedName>
</protein>
<comment type="subcellular location">
    <subcellularLocation>
        <location evidence="1">Cell membrane</location>
        <topology evidence="1">Multi-pass membrane protein</topology>
    </subcellularLocation>
</comment>
<dbReference type="InterPro" id="IPR017039">
    <property type="entry name" value="Virul_fac_BrkB"/>
</dbReference>
<keyword evidence="9" id="KW-1185">Reference proteome</keyword>
<feature type="transmembrane region" description="Helical" evidence="7">
    <location>
        <begin position="32"/>
        <end position="55"/>
    </location>
</feature>
<dbReference type="PANTHER" id="PTHR30213:SF1">
    <property type="entry name" value="INNER MEMBRANE PROTEIN YHJD"/>
    <property type="match status" value="1"/>
</dbReference>
<dbReference type="NCBIfam" id="TIGR00765">
    <property type="entry name" value="yihY_not_rbn"/>
    <property type="match status" value="1"/>
</dbReference>
<dbReference type="PIRSF" id="PIRSF035875">
    <property type="entry name" value="RNase_BN"/>
    <property type="match status" value="1"/>
</dbReference>
<keyword evidence="4 7" id="KW-1133">Transmembrane helix</keyword>
<dbReference type="AlphaFoldDB" id="A0A5N1ITN6"/>
<evidence type="ECO:0000256" key="6">
    <source>
        <dbReference type="SAM" id="MobiDB-lite"/>
    </source>
</evidence>
<dbReference type="PANTHER" id="PTHR30213">
    <property type="entry name" value="INNER MEMBRANE PROTEIN YHJD"/>
    <property type="match status" value="1"/>
</dbReference>
<evidence type="ECO:0000256" key="3">
    <source>
        <dbReference type="ARBA" id="ARBA00022692"/>
    </source>
</evidence>
<dbReference type="Pfam" id="PF03631">
    <property type="entry name" value="Virul_fac_BrkB"/>
    <property type="match status" value="1"/>
</dbReference>
<sequence>MLSKSLDKVWCLVRESWLEFLDINPFQLGAALAYYAVFSLPPMIIIIVNAAGLFYGRKAVEGQIYVYMKDYIGVEGALEVQKMVANLSQYSGLTLATIIGIAALLIAATGAFISLQDSLNFIWGVKPKPKQAFMKLVRDRFMSFLMILGITSLLLALVLVQSAFSWLNNHLILNIEGSQVFIANAVNLILSTLVIAFLFAAVYKFLPDADIKWRDVRVGAGVTAGLFTIGKILIATYIGKTDVASVYGAAGIMAILLVWVFYSSQILFFGAVFTLVYSRKYGSNIYPKQYAVRVAYKEVEMGHRAVNKDKGKYEEKENVPKDEDEALRE</sequence>
<feature type="transmembrane region" description="Helical" evidence="7">
    <location>
        <begin position="93"/>
        <end position="123"/>
    </location>
</feature>
<evidence type="ECO:0000313" key="9">
    <source>
        <dbReference type="Proteomes" id="UP000326570"/>
    </source>
</evidence>
<organism evidence="8 9">
    <name type="scientific">Adhaeribacter soli</name>
    <dbReference type="NCBI Taxonomy" id="2607655"/>
    <lineage>
        <taxon>Bacteria</taxon>
        <taxon>Pseudomonadati</taxon>
        <taxon>Bacteroidota</taxon>
        <taxon>Cytophagia</taxon>
        <taxon>Cytophagales</taxon>
        <taxon>Hymenobacteraceae</taxon>
        <taxon>Adhaeribacter</taxon>
    </lineage>
</organism>
<evidence type="ECO:0000256" key="2">
    <source>
        <dbReference type="ARBA" id="ARBA00022475"/>
    </source>
</evidence>
<accession>A0A5N1ITN6</accession>
<dbReference type="Proteomes" id="UP000326570">
    <property type="component" value="Unassembled WGS sequence"/>
</dbReference>
<proteinExistence type="predicted"/>
<dbReference type="RefSeq" id="WP_150904336.1">
    <property type="nucleotide sequence ID" value="NZ_VTWT01000007.1"/>
</dbReference>
<reference evidence="8 9" key="1">
    <citation type="submission" date="2019-09" db="EMBL/GenBank/DDBJ databases">
        <title>Genome sequence of Adhaeribacter sp. M2.</title>
        <authorList>
            <person name="Srinivasan S."/>
        </authorList>
    </citation>
    <scope>NUCLEOTIDE SEQUENCE [LARGE SCALE GENOMIC DNA]</scope>
    <source>
        <strain evidence="8 9">M2</strain>
    </source>
</reference>
<name>A0A5N1ITN6_9BACT</name>
<keyword evidence="5 7" id="KW-0472">Membrane</keyword>
<evidence type="ECO:0000256" key="1">
    <source>
        <dbReference type="ARBA" id="ARBA00004651"/>
    </source>
</evidence>
<feature type="transmembrane region" description="Helical" evidence="7">
    <location>
        <begin position="144"/>
        <end position="167"/>
    </location>
</feature>
<evidence type="ECO:0000256" key="4">
    <source>
        <dbReference type="ARBA" id="ARBA00022989"/>
    </source>
</evidence>
<feature type="region of interest" description="Disordered" evidence="6">
    <location>
        <begin position="309"/>
        <end position="329"/>
    </location>
</feature>
<evidence type="ECO:0000256" key="5">
    <source>
        <dbReference type="ARBA" id="ARBA00023136"/>
    </source>
</evidence>
<keyword evidence="2" id="KW-1003">Cell membrane</keyword>
<dbReference type="GO" id="GO:0005886">
    <property type="term" value="C:plasma membrane"/>
    <property type="evidence" value="ECO:0007669"/>
    <property type="project" value="UniProtKB-SubCell"/>
</dbReference>
<keyword evidence="3 7" id="KW-0812">Transmembrane</keyword>
<feature type="transmembrane region" description="Helical" evidence="7">
    <location>
        <begin position="218"/>
        <end position="238"/>
    </location>
</feature>
<evidence type="ECO:0000313" key="8">
    <source>
        <dbReference type="EMBL" id="KAA9331726.1"/>
    </source>
</evidence>
<feature type="transmembrane region" description="Helical" evidence="7">
    <location>
        <begin position="244"/>
        <end position="277"/>
    </location>
</feature>
<dbReference type="EMBL" id="VTWT01000007">
    <property type="protein sequence ID" value="KAA9331726.1"/>
    <property type="molecule type" value="Genomic_DNA"/>
</dbReference>
<evidence type="ECO:0000256" key="7">
    <source>
        <dbReference type="SAM" id="Phobius"/>
    </source>
</evidence>
<feature type="transmembrane region" description="Helical" evidence="7">
    <location>
        <begin position="179"/>
        <end position="206"/>
    </location>
</feature>
<comment type="caution">
    <text evidence="8">The sequence shown here is derived from an EMBL/GenBank/DDBJ whole genome shotgun (WGS) entry which is preliminary data.</text>
</comment>
<gene>
    <name evidence="8" type="ORF">F0P94_13015</name>
</gene>